<gene>
    <name evidence="1" type="ORF">H6X83_10385</name>
</gene>
<dbReference type="InterPro" id="IPR021145">
    <property type="entry name" value="Portal_protein_SPP1_Gp6-like"/>
</dbReference>
<reference evidence="1 2" key="1">
    <citation type="submission" date="2020-08" db="EMBL/GenBank/DDBJ databases">
        <authorList>
            <person name="Ren C."/>
            <person name="Gu Y."/>
            <person name="Xu Y."/>
        </authorList>
    </citation>
    <scope>NUCLEOTIDE SEQUENCE [LARGE SCALE GENOMIC DNA]</scope>
    <source>
        <strain evidence="1 2">LBM18003</strain>
    </source>
</reference>
<dbReference type="Proteomes" id="UP000516046">
    <property type="component" value="Chromosome"/>
</dbReference>
<dbReference type="AlphaFoldDB" id="A0A7G9WF85"/>
<name>A0A7G9WF85_9FIRM</name>
<dbReference type="Pfam" id="PF05133">
    <property type="entry name" value="SPP1_portal"/>
    <property type="match status" value="1"/>
</dbReference>
<evidence type="ECO:0000313" key="2">
    <source>
        <dbReference type="Proteomes" id="UP000516046"/>
    </source>
</evidence>
<proteinExistence type="predicted"/>
<keyword evidence="2" id="KW-1185">Reference proteome</keyword>
<dbReference type="EMBL" id="CP060696">
    <property type="protein sequence ID" value="QNO17347.1"/>
    <property type="molecule type" value="Genomic_DNA"/>
</dbReference>
<accession>A0A7G9WF85</accession>
<dbReference type="KEGG" id="caml:H6X83_10385"/>
<organism evidence="1 2">
    <name type="scientific">Caproicibacterium amylolyticum</name>
    <dbReference type="NCBI Taxonomy" id="2766537"/>
    <lineage>
        <taxon>Bacteria</taxon>
        <taxon>Bacillati</taxon>
        <taxon>Bacillota</taxon>
        <taxon>Clostridia</taxon>
        <taxon>Eubacteriales</taxon>
        <taxon>Oscillospiraceae</taxon>
        <taxon>Caproicibacterium</taxon>
    </lineage>
</organism>
<protein>
    <submittedName>
        <fullName evidence="1">Phage portal protein</fullName>
    </submittedName>
</protein>
<evidence type="ECO:0000313" key="1">
    <source>
        <dbReference type="EMBL" id="QNO17347.1"/>
    </source>
</evidence>
<dbReference type="RefSeq" id="WP_212506416.1">
    <property type="nucleotide sequence ID" value="NZ_CP060696.1"/>
</dbReference>
<sequence length="490" mass="54927">MNISAVIDYLNKTLGYSIDASFYTHIAKWKNWWEGYYKPFHLYHEKLNGKSTERHIYSLKMGKKVCEDWAALLLNEKTQIVVNDKTSSTFLQGDDQIGGIFGETQFWKHENELVEKAFWSGTGATLLRMDNMLVQGDTVAPDTGTKIRLDYLPADCILPLTVHSGEIIDVAFISEVTFHGETYDYLETHILEPNKGYHITNQYFKEDAGVLSPAALPPGMVESYYTGSEIPLFSVLTPNLVKNIRTGPGMGMSILQNALDALKGVDLAFNNFCRDFRLGGKKVFYRQDLTQYDQNGNIVTPDDIMQQLFIQLGDGADAAGMQGDPIHEYNPDLRVSENRDAVQAMLDYLSFKVGFGAKHYQFNGSTVATATQYMGDKQDLAQNASKHNINVESHLQGICRAILWAGKNILGQPVNPDARVTVNFDDGYINDDDTKRERDRQDVRDGLLKSWEYRVKWYGEDEATAKAVLGAAADLQNPFGYKQGVGNANA</sequence>